<organism evidence="3 4">
    <name type="scientific">Chloropicon primus</name>
    <dbReference type="NCBI Taxonomy" id="1764295"/>
    <lineage>
        <taxon>Eukaryota</taxon>
        <taxon>Viridiplantae</taxon>
        <taxon>Chlorophyta</taxon>
        <taxon>Chloropicophyceae</taxon>
        <taxon>Chloropicales</taxon>
        <taxon>Chloropicaceae</taxon>
        <taxon>Chloropicon</taxon>
    </lineage>
</organism>
<keyword evidence="4" id="KW-1185">Reference proteome</keyword>
<name>A0A5B8N2M8_9CHLO</name>
<feature type="region of interest" description="Disordered" evidence="2">
    <location>
        <begin position="365"/>
        <end position="384"/>
    </location>
</feature>
<dbReference type="Proteomes" id="UP000316726">
    <property type="component" value="Chromosome 19"/>
</dbReference>
<evidence type="ECO:0000256" key="1">
    <source>
        <dbReference type="SAM" id="Coils"/>
    </source>
</evidence>
<feature type="region of interest" description="Disordered" evidence="2">
    <location>
        <begin position="308"/>
        <end position="328"/>
    </location>
</feature>
<sequence>MVSELRRLSPVHKSSSRSPIAGLGLDMNSKYVPKKDAPKAVQKASPKVRHRRKSALKKLSTVGQTTDAGAEKASEQQSSVRWADDAPAEDEPQHHNEAPPMQRGGGGGEQVQQRAGTLGQRKAEGRSARPAHPSGSSLHDDDAPSELEFDFDGNERLMGSSQGEKEAYKRHIPLDPLKELEPLHRIIPLEEILQQNEMEEQMMVSTTEFNATVKLFRDREKKYQEAIQILEERNRTLQKIVVERDNVVAYLQAKVQSPTKRQHPGERGSYRELDLDGMDADEYPVLGMRSPSQMPNIAGLSSYIEKPSPSYSSYSRKSHAPPTSYGGSSYNSISSYNIGGGETAENTFSSTPSLVDTVYSSPFQQSGRVGLGLSDTRGNDSSAAEGVFSSRYASEFKKSAQSTPSPGPKKFERRLTKFDKSSIFSKYT</sequence>
<evidence type="ECO:0000313" key="4">
    <source>
        <dbReference type="Proteomes" id="UP000316726"/>
    </source>
</evidence>
<reference evidence="3 4" key="1">
    <citation type="submission" date="2018-07" db="EMBL/GenBank/DDBJ databases">
        <title>The complete nuclear genome of the prasinophyte Chloropicon primus (CCMP1205).</title>
        <authorList>
            <person name="Pombert J.-F."/>
            <person name="Otis C."/>
            <person name="Turmel M."/>
            <person name="Lemieux C."/>
        </authorList>
    </citation>
    <scope>NUCLEOTIDE SEQUENCE [LARGE SCALE GENOMIC DNA]</scope>
    <source>
        <strain evidence="3 4">CCMP1205</strain>
    </source>
</reference>
<feature type="region of interest" description="Disordered" evidence="2">
    <location>
        <begin position="1"/>
        <end position="167"/>
    </location>
</feature>
<feature type="coiled-coil region" evidence="1">
    <location>
        <begin position="213"/>
        <end position="240"/>
    </location>
</feature>
<protein>
    <submittedName>
        <fullName evidence="3">Uncharacterized protein</fullName>
    </submittedName>
</protein>
<proteinExistence type="predicted"/>
<accession>A0A5B8N2M8</accession>
<gene>
    <name evidence="3" type="ORF">A3770_19p84420</name>
</gene>
<evidence type="ECO:0000256" key="2">
    <source>
        <dbReference type="SAM" id="MobiDB-lite"/>
    </source>
</evidence>
<dbReference type="AlphaFoldDB" id="A0A5B8N2M8"/>
<feature type="compositionally biased region" description="Basic residues" evidence="2">
    <location>
        <begin position="46"/>
        <end position="56"/>
    </location>
</feature>
<dbReference type="EMBL" id="CP031052">
    <property type="protein sequence ID" value="QDZ25924.1"/>
    <property type="molecule type" value="Genomic_DNA"/>
</dbReference>
<feature type="compositionally biased region" description="Acidic residues" evidence="2">
    <location>
        <begin position="143"/>
        <end position="152"/>
    </location>
</feature>
<evidence type="ECO:0000313" key="3">
    <source>
        <dbReference type="EMBL" id="QDZ25924.1"/>
    </source>
</evidence>
<keyword evidence="1" id="KW-0175">Coiled coil</keyword>